<feature type="domain" description="UTP23 sensor motif region" evidence="8">
    <location>
        <begin position="192"/>
        <end position="211"/>
    </location>
</feature>
<dbReference type="InterPro" id="IPR057776">
    <property type="entry name" value="UTP23_sensor"/>
</dbReference>
<dbReference type="InterPro" id="IPR029060">
    <property type="entry name" value="PIN-like_dom_sf"/>
</dbReference>
<evidence type="ECO:0000313" key="9">
    <source>
        <dbReference type="EMBL" id="CAK9036717.1"/>
    </source>
</evidence>
<evidence type="ECO:0000256" key="7">
    <source>
        <dbReference type="SAM" id="MobiDB-lite"/>
    </source>
</evidence>
<organism evidence="9 10">
    <name type="scientific">Durusdinium trenchii</name>
    <dbReference type="NCBI Taxonomy" id="1381693"/>
    <lineage>
        <taxon>Eukaryota</taxon>
        <taxon>Sar</taxon>
        <taxon>Alveolata</taxon>
        <taxon>Dinophyceae</taxon>
        <taxon>Suessiales</taxon>
        <taxon>Symbiodiniaceae</taxon>
        <taxon>Durusdinium</taxon>
    </lineage>
</organism>
<dbReference type="PANTHER" id="PTHR12416">
    <property type="entry name" value="RRNA-PROCESSING PROTEIN UTP23 HOMOLOG"/>
    <property type="match status" value="1"/>
</dbReference>
<keyword evidence="4" id="KW-0539">Nucleus</keyword>
<dbReference type="Pfam" id="PF24779">
    <property type="entry name" value="UTP23_sensor"/>
    <property type="match status" value="1"/>
</dbReference>
<comment type="caution">
    <text evidence="9">The sequence shown here is derived from an EMBL/GenBank/DDBJ whole genome shotgun (WGS) entry which is preliminary data.</text>
</comment>
<dbReference type="SUPFAM" id="SSF88723">
    <property type="entry name" value="PIN domain-like"/>
    <property type="match status" value="1"/>
</dbReference>
<dbReference type="EMBL" id="CAXAMM010015570">
    <property type="protein sequence ID" value="CAK9036717.1"/>
    <property type="molecule type" value="Genomic_DNA"/>
</dbReference>
<comment type="function">
    <text evidence="5">Involved in rRNA-processing and ribosome biogenesis.</text>
</comment>
<evidence type="ECO:0000256" key="1">
    <source>
        <dbReference type="ARBA" id="ARBA00004604"/>
    </source>
</evidence>
<gene>
    <name evidence="9" type="ORF">SCF082_LOCUS21841</name>
</gene>
<proteinExistence type="inferred from homology"/>
<evidence type="ECO:0000256" key="5">
    <source>
        <dbReference type="ARBA" id="ARBA00037300"/>
    </source>
</evidence>
<keyword evidence="3" id="KW-0698">rRNA processing</keyword>
<sequence length="250" mass="28024">MRVKRHKNHRRILRFFRITFGVQEPYHVLVDGTFLTHALQQRIYVKEQLPKMLEGRSTPMVTNCVLEELRALGERALGAAIIAKGYYRLKCGHETPIVAAKCICQQIGQSNERRLLVATQDPELLATLRAVPGVPLIRLHGPVPQLEEPSKASRGAAEAKEKQKRTCANWERPKLPELKAKEVKAKALAEKPKKLRKKKGVNPLSCKKSKKKGPKGTQGAPVHAPPAPGKRVRSRRMARPQDKSEAELNS</sequence>
<keyword evidence="10" id="KW-1185">Reference proteome</keyword>
<accession>A0ABP0LC26</accession>
<dbReference type="Pfam" id="PF04900">
    <property type="entry name" value="Fcf1"/>
    <property type="match status" value="1"/>
</dbReference>
<evidence type="ECO:0000256" key="6">
    <source>
        <dbReference type="ARBA" id="ARBA00038503"/>
    </source>
</evidence>
<evidence type="ECO:0000256" key="3">
    <source>
        <dbReference type="ARBA" id="ARBA00022552"/>
    </source>
</evidence>
<dbReference type="Proteomes" id="UP001642464">
    <property type="component" value="Unassembled WGS sequence"/>
</dbReference>
<evidence type="ECO:0000259" key="8">
    <source>
        <dbReference type="Pfam" id="PF24779"/>
    </source>
</evidence>
<feature type="compositionally biased region" description="Basic and acidic residues" evidence="7">
    <location>
        <begin position="171"/>
        <end position="192"/>
    </location>
</feature>
<feature type="region of interest" description="Disordered" evidence="7">
    <location>
        <begin position="140"/>
        <end position="250"/>
    </location>
</feature>
<evidence type="ECO:0000256" key="4">
    <source>
        <dbReference type="ARBA" id="ARBA00023242"/>
    </source>
</evidence>
<reference evidence="9 10" key="1">
    <citation type="submission" date="2024-02" db="EMBL/GenBank/DDBJ databases">
        <authorList>
            <person name="Chen Y."/>
            <person name="Shah S."/>
            <person name="Dougan E. K."/>
            <person name="Thang M."/>
            <person name="Chan C."/>
        </authorList>
    </citation>
    <scope>NUCLEOTIDE SEQUENCE [LARGE SCALE GENOMIC DNA]</scope>
</reference>
<name>A0ABP0LC26_9DINO</name>
<protein>
    <submittedName>
        <fullName evidence="9">rRNA-processing protein UTP23 homolog</fullName>
    </submittedName>
</protein>
<evidence type="ECO:0000256" key="2">
    <source>
        <dbReference type="ARBA" id="ARBA00022517"/>
    </source>
</evidence>
<dbReference type="InterPro" id="IPR006984">
    <property type="entry name" value="Fcf1/UTP23"/>
</dbReference>
<evidence type="ECO:0000313" key="10">
    <source>
        <dbReference type="Proteomes" id="UP001642464"/>
    </source>
</evidence>
<comment type="similarity">
    <text evidence="6">Belongs to the UTP23/FCF1 family. UTP23 subfamily.</text>
</comment>
<dbReference type="Gene3D" id="3.40.50.1010">
    <property type="entry name" value="5'-nuclease"/>
    <property type="match status" value="1"/>
</dbReference>
<feature type="compositionally biased region" description="Basic and acidic residues" evidence="7">
    <location>
        <begin position="239"/>
        <end position="250"/>
    </location>
</feature>
<keyword evidence="2" id="KW-0690">Ribosome biogenesis</keyword>
<comment type="subcellular location">
    <subcellularLocation>
        <location evidence="1">Nucleus</location>
        <location evidence="1">Nucleolus</location>
    </subcellularLocation>
</comment>